<evidence type="ECO:0000256" key="12">
    <source>
        <dbReference type="RuleBase" id="RU004135"/>
    </source>
</evidence>
<name>A0ABS5QIV8_9PROT</name>
<feature type="domain" description="Mur ligase central" evidence="15">
    <location>
        <begin position="128"/>
        <end position="333"/>
    </location>
</feature>
<comment type="pathway">
    <text evidence="11 12">Cell wall biogenesis; peptidoglycan biosynthesis.</text>
</comment>
<feature type="binding site" evidence="11">
    <location>
        <position position="49"/>
    </location>
    <ligand>
        <name>UDP-N-acetyl-alpha-D-muramoyl-L-alanyl-D-glutamate</name>
        <dbReference type="ChEBI" id="CHEBI:83900"/>
    </ligand>
</feature>
<dbReference type="InterPro" id="IPR004101">
    <property type="entry name" value="Mur_ligase_C"/>
</dbReference>
<dbReference type="PROSITE" id="PS01011">
    <property type="entry name" value="FOLYLPOLYGLU_SYNT_1"/>
    <property type="match status" value="1"/>
</dbReference>
<organism evidence="16 17">
    <name type="scientific">Roseococcus pinisoli</name>
    <dbReference type="NCBI Taxonomy" id="2835040"/>
    <lineage>
        <taxon>Bacteria</taxon>
        <taxon>Pseudomonadati</taxon>
        <taxon>Pseudomonadota</taxon>
        <taxon>Alphaproteobacteria</taxon>
        <taxon>Acetobacterales</taxon>
        <taxon>Roseomonadaceae</taxon>
        <taxon>Roseococcus</taxon>
    </lineage>
</organism>
<dbReference type="InterPro" id="IPR036615">
    <property type="entry name" value="Mur_ligase_C_dom_sf"/>
</dbReference>
<comment type="catalytic activity">
    <reaction evidence="11">
        <text>UDP-N-acetyl-alpha-D-muramoyl-L-alanyl-D-glutamate + meso-2,6-diaminopimelate + ATP = UDP-N-acetyl-alpha-D-muramoyl-L-alanyl-gamma-D-glutamyl-meso-2,6-diaminopimelate + ADP + phosphate + H(+)</text>
        <dbReference type="Rhea" id="RHEA:23676"/>
        <dbReference type="ChEBI" id="CHEBI:15378"/>
        <dbReference type="ChEBI" id="CHEBI:30616"/>
        <dbReference type="ChEBI" id="CHEBI:43474"/>
        <dbReference type="ChEBI" id="CHEBI:57791"/>
        <dbReference type="ChEBI" id="CHEBI:83900"/>
        <dbReference type="ChEBI" id="CHEBI:83905"/>
        <dbReference type="ChEBI" id="CHEBI:456216"/>
        <dbReference type="EC" id="6.3.2.13"/>
    </reaction>
</comment>
<feature type="modified residue" description="N6-carboxylysine" evidence="11">
    <location>
        <position position="239"/>
    </location>
</feature>
<dbReference type="EMBL" id="JAHCDA010000005">
    <property type="protein sequence ID" value="MBS7813549.1"/>
    <property type="molecule type" value="Genomic_DNA"/>
</dbReference>
<accession>A0ABS5QIV8</accession>
<evidence type="ECO:0000256" key="1">
    <source>
        <dbReference type="ARBA" id="ARBA00005898"/>
    </source>
</evidence>
<comment type="PTM">
    <text evidence="11">Carboxylation is probably crucial for Mg(2+) binding and, consequently, for the gamma-phosphate positioning of ATP.</text>
</comment>
<feature type="binding site" evidence="11">
    <location>
        <position position="480"/>
    </location>
    <ligand>
        <name>meso-2,6-diaminopimelate</name>
        <dbReference type="ChEBI" id="CHEBI:57791"/>
    </ligand>
</feature>
<dbReference type="NCBIfam" id="NF001124">
    <property type="entry name" value="PRK00139.1-2"/>
    <property type="match status" value="1"/>
</dbReference>
<evidence type="ECO:0000259" key="14">
    <source>
        <dbReference type="Pfam" id="PF02875"/>
    </source>
</evidence>
<dbReference type="Gene3D" id="3.40.1190.10">
    <property type="entry name" value="Mur-like, catalytic domain"/>
    <property type="match status" value="1"/>
</dbReference>
<feature type="binding site" evidence="11">
    <location>
        <position position="199"/>
    </location>
    <ligand>
        <name>UDP-N-acetyl-alpha-D-muramoyl-L-alanyl-D-glutamate</name>
        <dbReference type="ChEBI" id="CHEBI:83900"/>
    </ligand>
</feature>
<keyword evidence="10 11" id="KW-0961">Cell wall biogenesis/degradation</keyword>
<comment type="function">
    <text evidence="11">Catalyzes the addition of meso-diaminopimelic acid to the nucleotide precursor UDP-N-acetylmuramoyl-L-alanyl-D-glutamate (UMAG) in the biosynthesis of bacterial cell-wall peptidoglycan.</text>
</comment>
<reference evidence="16 17" key="1">
    <citation type="submission" date="2021-05" db="EMBL/GenBank/DDBJ databases">
        <title>Roseococcus sp. XZZS9, whole genome shotgun sequencing project.</title>
        <authorList>
            <person name="Zhao G."/>
            <person name="Shen L."/>
        </authorList>
    </citation>
    <scope>NUCLEOTIDE SEQUENCE [LARGE SCALE GENOMIC DNA]</scope>
    <source>
        <strain evidence="16 17">XZZS9</strain>
    </source>
</reference>
<sequence>MASPCRGWSCTSLPPSPPRQAVQLDELRAPCPRLSGSGSAEISGITADSRAVRPGFLFAALPGVRVDGTRFIADAVSAGAAAVLAPEGTEWPAGVPPRPLLRAEDPRRALALMAAAFHGAQPERIVAVTGTNGKTSTADFHRQLMGLAGHRAASLGTLGLVAEGFPPGPSLTTPDPVSLHARLAELAQAGVTDLAMEASSHGLDQRRLDGVKLGAGAFTNLTRDHLDYHGDMAGYRAAKLRLFDRLLPPGAAAVLHADMEAETLATLRQVVTARGLRGIEVGEAGRDIRLISQRALPGGQVMELEAFGRRESVTLALPGRFQADNILVALGLATAVGIDALPLLPGLSGVRGRMELAATLPNGAAVYVDYAHTPDALTRLLTALRPHVAPGARLHVLFGAGGDRDPGKRPLMGAAAAASADLLWVTDDNPRSEDPATIRAAVMAAAPGARDAGDREAAIATALAALKPGDVLAVAGKGHESGQTIAGVTTPFDDAEVVRRLAGVTT</sequence>
<keyword evidence="5 11" id="KW-0547">Nucleotide-binding</keyword>
<dbReference type="GO" id="GO:0008765">
    <property type="term" value="F:UDP-N-acetylmuramoylalanyl-D-glutamate-2,6-diaminopimelate ligase activity"/>
    <property type="evidence" value="ECO:0007669"/>
    <property type="project" value="UniProtKB-EC"/>
</dbReference>
<comment type="subcellular location">
    <subcellularLocation>
        <location evidence="11 12">Cytoplasm</location>
    </subcellularLocation>
</comment>
<feature type="binding site" evidence="11">
    <location>
        <position position="207"/>
    </location>
    <ligand>
        <name>UDP-N-acetyl-alpha-D-muramoyl-L-alanyl-D-glutamate</name>
        <dbReference type="ChEBI" id="CHEBI:83900"/>
    </ligand>
</feature>
<feature type="binding site" evidence="11">
    <location>
        <position position="404"/>
    </location>
    <ligand>
        <name>meso-2,6-diaminopimelate</name>
        <dbReference type="ChEBI" id="CHEBI:57791"/>
    </ligand>
</feature>
<evidence type="ECO:0000313" key="17">
    <source>
        <dbReference type="Proteomes" id="UP000766336"/>
    </source>
</evidence>
<evidence type="ECO:0000256" key="3">
    <source>
        <dbReference type="ARBA" id="ARBA00022598"/>
    </source>
</evidence>
<evidence type="ECO:0000256" key="9">
    <source>
        <dbReference type="ARBA" id="ARBA00023306"/>
    </source>
</evidence>
<comment type="caution">
    <text evidence="16">The sequence shown here is derived from an EMBL/GenBank/DDBJ whole genome shotgun (WGS) entry which is preliminary data.</text>
</comment>
<dbReference type="Pfam" id="PF08245">
    <property type="entry name" value="Mur_ligase_M"/>
    <property type="match status" value="1"/>
</dbReference>
<dbReference type="Gene3D" id="3.40.1390.10">
    <property type="entry name" value="MurE/MurF, N-terminal domain"/>
    <property type="match status" value="1"/>
</dbReference>
<dbReference type="Gene3D" id="3.90.190.20">
    <property type="entry name" value="Mur ligase, C-terminal domain"/>
    <property type="match status" value="1"/>
</dbReference>
<keyword evidence="17" id="KW-1185">Reference proteome</keyword>
<dbReference type="SUPFAM" id="SSF53244">
    <property type="entry name" value="MurD-like peptide ligases, peptide-binding domain"/>
    <property type="match status" value="1"/>
</dbReference>
<keyword evidence="8 11" id="KW-0573">Peptidoglycan synthesis</keyword>
<dbReference type="InterPro" id="IPR000713">
    <property type="entry name" value="Mur_ligase_N"/>
</dbReference>
<dbReference type="PANTHER" id="PTHR23135">
    <property type="entry name" value="MUR LIGASE FAMILY MEMBER"/>
    <property type="match status" value="1"/>
</dbReference>
<protein>
    <recommendedName>
        <fullName evidence="11">UDP-N-acetylmuramoyl-L-alanyl-D-glutamate--2,6-diaminopimelate ligase</fullName>
        <ecNumber evidence="11">6.3.2.13</ecNumber>
    </recommendedName>
    <alternativeName>
        <fullName evidence="11">Meso-A2pm-adding enzyme</fullName>
    </alternativeName>
    <alternativeName>
        <fullName evidence="11">Meso-diaminopimelate-adding enzyme</fullName>
    </alternativeName>
    <alternativeName>
        <fullName evidence="11">UDP-MurNAc-L-Ala-D-Glu:meso-diaminopimelate ligase</fullName>
    </alternativeName>
    <alternativeName>
        <fullName evidence="11">UDP-MurNAc-tripeptide synthetase</fullName>
    </alternativeName>
    <alternativeName>
        <fullName evidence="11">UDP-N-acetylmuramyl-tripeptide synthetase</fullName>
    </alternativeName>
</protein>
<evidence type="ECO:0000256" key="11">
    <source>
        <dbReference type="HAMAP-Rule" id="MF_00208"/>
    </source>
</evidence>
<feature type="domain" description="Mur ligase C-terminal" evidence="14">
    <location>
        <begin position="352"/>
        <end position="478"/>
    </location>
</feature>
<evidence type="ECO:0000313" key="16">
    <source>
        <dbReference type="EMBL" id="MBS7813549.1"/>
    </source>
</evidence>
<evidence type="ECO:0000256" key="4">
    <source>
        <dbReference type="ARBA" id="ARBA00022618"/>
    </source>
</evidence>
<dbReference type="InterPro" id="IPR005761">
    <property type="entry name" value="UDP-N-AcMur-Glu-dNH2Pim_ligase"/>
</dbReference>
<evidence type="ECO:0000256" key="2">
    <source>
        <dbReference type="ARBA" id="ARBA00022490"/>
    </source>
</evidence>
<evidence type="ECO:0000256" key="10">
    <source>
        <dbReference type="ARBA" id="ARBA00023316"/>
    </source>
</evidence>
<keyword evidence="3 11" id="KW-0436">Ligase</keyword>
<dbReference type="SUPFAM" id="SSF53623">
    <property type="entry name" value="MurD-like peptide ligases, catalytic domain"/>
    <property type="match status" value="1"/>
</dbReference>
<dbReference type="PANTHER" id="PTHR23135:SF4">
    <property type="entry name" value="UDP-N-ACETYLMURAMOYL-L-ALANYL-D-GLUTAMATE--2,6-DIAMINOPIMELATE LIGASE MURE HOMOLOG, CHLOROPLASTIC"/>
    <property type="match status" value="1"/>
</dbReference>
<feature type="domain" description="Mur ligase N-terminal catalytic" evidence="13">
    <location>
        <begin position="41"/>
        <end position="117"/>
    </location>
</feature>
<feature type="binding site" evidence="11">
    <location>
        <begin position="130"/>
        <end position="136"/>
    </location>
    <ligand>
        <name>ATP</name>
        <dbReference type="ChEBI" id="CHEBI:30616"/>
    </ligand>
</feature>
<keyword evidence="6 11" id="KW-0067">ATP-binding</keyword>
<feature type="binding site" evidence="11">
    <location>
        <begin position="428"/>
        <end position="431"/>
    </location>
    <ligand>
        <name>meso-2,6-diaminopimelate</name>
        <dbReference type="ChEBI" id="CHEBI:57791"/>
    </ligand>
</feature>
<dbReference type="InterPro" id="IPR036565">
    <property type="entry name" value="Mur-like_cat_sf"/>
</dbReference>
<evidence type="ECO:0000256" key="6">
    <source>
        <dbReference type="ARBA" id="ARBA00022840"/>
    </source>
</evidence>
<keyword evidence="7 11" id="KW-0133">Cell shape</keyword>
<feature type="binding site" evidence="11">
    <location>
        <position position="205"/>
    </location>
    <ligand>
        <name>UDP-N-acetyl-alpha-D-muramoyl-L-alanyl-D-glutamate</name>
        <dbReference type="ChEBI" id="CHEBI:83900"/>
    </ligand>
</feature>
<dbReference type="Pfam" id="PF02875">
    <property type="entry name" value="Mur_ligase_C"/>
    <property type="match status" value="1"/>
</dbReference>
<feature type="binding site" evidence="11">
    <location>
        <position position="476"/>
    </location>
    <ligand>
        <name>meso-2,6-diaminopimelate</name>
        <dbReference type="ChEBI" id="CHEBI:57791"/>
    </ligand>
</feature>
<comment type="cofactor">
    <cofactor evidence="11">
        <name>Mg(2+)</name>
        <dbReference type="ChEBI" id="CHEBI:18420"/>
    </cofactor>
</comment>
<dbReference type="InterPro" id="IPR018109">
    <property type="entry name" value="Folylpolyglutamate_synth_CS"/>
</dbReference>
<dbReference type="SUPFAM" id="SSF63418">
    <property type="entry name" value="MurE/MurF N-terminal domain"/>
    <property type="match status" value="1"/>
</dbReference>
<keyword evidence="11" id="KW-0460">Magnesium</keyword>
<comment type="caution">
    <text evidence="11">Lacks conserved residue(s) required for the propagation of feature annotation.</text>
</comment>
<evidence type="ECO:0000256" key="7">
    <source>
        <dbReference type="ARBA" id="ARBA00022960"/>
    </source>
</evidence>
<gene>
    <name evidence="11" type="primary">murE</name>
    <name evidence="16" type="ORF">KHU32_21595</name>
</gene>
<feature type="binding site" evidence="11">
    <location>
        <begin position="172"/>
        <end position="173"/>
    </location>
    <ligand>
        <name>UDP-N-acetyl-alpha-D-muramoyl-L-alanyl-D-glutamate</name>
        <dbReference type="ChEBI" id="CHEBI:83900"/>
    </ligand>
</feature>
<evidence type="ECO:0000259" key="13">
    <source>
        <dbReference type="Pfam" id="PF01225"/>
    </source>
</evidence>
<feature type="short sequence motif" description="Meso-diaminopimelate recognition motif" evidence="11">
    <location>
        <begin position="428"/>
        <end position="431"/>
    </location>
</feature>
<proteinExistence type="inferred from homology"/>
<dbReference type="Proteomes" id="UP000766336">
    <property type="component" value="Unassembled WGS sequence"/>
</dbReference>
<dbReference type="Pfam" id="PF01225">
    <property type="entry name" value="Mur_ligase"/>
    <property type="match status" value="1"/>
</dbReference>
<evidence type="ECO:0000259" key="15">
    <source>
        <dbReference type="Pfam" id="PF08245"/>
    </source>
</evidence>
<dbReference type="InterPro" id="IPR013221">
    <property type="entry name" value="Mur_ligase_cen"/>
</dbReference>
<dbReference type="HAMAP" id="MF_00208">
    <property type="entry name" value="MurE"/>
    <property type="match status" value="1"/>
</dbReference>
<comment type="similarity">
    <text evidence="1 11">Belongs to the MurCDEF family. MurE subfamily.</text>
</comment>
<dbReference type="EC" id="6.3.2.13" evidence="11"/>
<keyword evidence="9 11" id="KW-0131">Cell cycle</keyword>
<dbReference type="InterPro" id="IPR035911">
    <property type="entry name" value="MurE/MurF_N"/>
</dbReference>
<evidence type="ECO:0000256" key="5">
    <source>
        <dbReference type="ARBA" id="ARBA00022741"/>
    </source>
</evidence>
<keyword evidence="4 11" id="KW-0132">Cell division</keyword>
<dbReference type="NCBIfam" id="TIGR01085">
    <property type="entry name" value="murE"/>
    <property type="match status" value="1"/>
</dbReference>
<evidence type="ECO:0000256" key="8">
    <source>
        <dbReference type="ARBA" id="ARBA00022984"/>
    </source>
</evidence>
<keyword evidence="2 11" id="KW-0963">Cytoplasm</keyword>